<accession>A0A803XP89</accession>
<protein>
    <submittedName>
        <fullName evidence="1">Uncharacterized protein</fullName>
    </submittedName>
</protein>
<dbReference type="InParanoid" id="A0A803XP89"/>
<dbReference type="AlphaFoldDB" id="A0A803XP89"/>
<reference evidence="1 2" key="1">
    <citation type="journal article" date="2010" name="PLoS Biol.">
        <title>Multi-platform next-generation sequencing of the domestic turkey (Meleagris gallopavo): genome assembly and analysis.</title>
        <authorList>
            <person name="Dalloul R.A."/>
            <person name="Long J.A."/>
            <person name="Zimin A.V."/>
            <person name="Aslam L."/>
            <person name="Beal K."/>
            <person name="Blomberg L.A."/>
            <person name="Bouffard P."/>
            <person name="Burt D.W."/>
            <person name="Crasta O."/>
            <person name="Crooijmans R.P."/>
            <person name="Cooper K."/>
            <person name="Coulombe R.A."/>
            <person name="De S."/>
            <person name="Delany M.E."/>
            <person name="Dodgson J.B."/>
            <person name="Dong J.J."/>
            <person name="Evans C."/>
            <person name="Frederickson K.M."/>
            <person name="Flicek P."/>
            <person name="Florea L."/>
            <person name="Folkerts O."/>
            <person name="Groenen M.A."/>
            <person name="Harkins T.T."/>
            <person name="Herrero J."/>
            <person name="Hoffmann S."/>
            <person name="Megens H.J."/>
            <person name="Jiang A."/>
            <person name="de Jong P."/>
            <person name="Kaiser P."/>
            <person name="Kim H."/>
            <person name="Kim K.W."/>
            <person name="Kim S."/>
            <person name="Langenberger D."/>
            <person name="Lee M.K."/>
            <person name="Lee T."/>
            <person name="Mane S."/>
            <person name="Marcais G."/>
            <person name="Marz M."/>
            <person name="McElroy A.P."/>
            <person name="Modise T."/>
            <person name="Nefedov M."/>
            <person name="Notredame C."/>
            <person name="Paton I.R."/>
            <person name="Payne W.S."/>
            <person name="Pertea G."/>
            <person name="Prickett D."/>
            <person name="Puiu D."/>
            <person name="Qioa D."/>
            <person name="Raineri E."/>
            <person name="Ruffier M."/>
            <person name="Salzberg S.L."/>
            <person name="Schatz M.C."/>
            <person name="Scheuring C."/>
            <person name="Schmidt C.J."/>
            <person name="Schroeder S."/>
            <person name="Searle S.M."/>
            <person name="Smith E.J."/>
            <person name="Smith J."/>
            <person name="Sonstegard T.S."/>
            <person name="Stadler P.F."/>
            <person name="Tafer H."/>
            <person name="Tu Z.J."/>
            <person name="Van Tassell C.P."/>
            <person name="Vilella A.J."/>
            <person name="Williams K.P."/>
            <person name="Yorke J.A."/>
            <person name="Zhang L."/>
            <person name="Zhang H.B."/>
            <person name="Zhang X."/>
            <person name="Zhang Y."/>
            <person name="Reed K.M."/>
        </authorList>
    </citation>
    <scope>NUCLEOTIDE SEQUENCE [LARGE SCALE GENOMIC DNA]</scope>
</reference>
<reference evidence="1" key="2">
    <citation type="submission" date="2025-08" db="UniProtKB">
        <authorList>
            <consortium name="Ensembl"/>
        </authorList>
    </citation>
    <scope>IDENTIFICATION</scope>
</reference>
<dbReference type="Proteomes" id="UP000001645">
    <property type="component" value="Chromosome Z"/>
</dbReference>
<organism evidence="1 2">
    <name type="scientific">Meleagris gallopavo</name>
    <name type="common">Wild turkey</name>
    <dbReference type="NCBI Taxonomy" id="9103"/>
    <lineage>
        <taxon>Eukaryota</taxon>
        <taxon>Metazoa</taxon>
        <taxon>Chordata</taxon>
        <taxon>Craniata</taxon>
        <taxon>Vertebrata</taxon>
        <taxon>Euteleostomi</taxon>
        <taxon>Archelosauria</taxon>
        <taxon>Archosauria</taxon>
        <taxon>Dinosauria</taxon>
        <taxon>Saurischia</taxon>
        <taxon>Theropoda</taxon>
        <taxon>Coelurosauria</taxon>
        <taxon>Aves</taxon>
        <taxon>Neognathae</taxon>
        <taxon>Galloanserae</taxon>
        <taxon>Galliformes</taxon>
        <taxon>Phasianidae</taxon>
        <taxon>Meleagridinae</taxon>
        <taxon>Meleagris</taxon>
    </lineage>
</organism>
<proteinExistence type="predicted"/>
<evidence type="ECO:0000313" key="2">
    <source>
        <dbReference type="Proteomes" id="UP000001645"/>
    </source>
</evidence>
<reference evidence="1" key="3">
    <citation type="submission" date="2025-09" db="UniProtKB">
        <authorList>
            <consortium name="Ensembl"/>
        </authorList>
    </citation>
    <scope>IDENTIFICATION</scope>
</reference>
<keyword evidence="2" id="KW-1185">Reference proteome</keyword>
<sequence length="177" mass="20464">MGHYHTAGQQRNIGYFDNLEANSRNVTNGVTLPTKTSYQHFIVFLNEVQATIVGNKGCYFFAILNELDSHTLPDSRVRLFSFYSTKMETAKKLFHELADPHCTTTYYCIFFMFRLDTYFKKRKVSLMHVELLSTKVLITQIPHLLHTLTQQIKLKNKKPLGLSSKKAKNPTTHPSLY</sequence>
<dbReference type="Ensembl" id="ENSMGAT00000032662.1">
    <property type="protein sequence ID" value="ENSMGAP00000021335.1"/>
    <property type="gene ID" value="ENSMGAG00000020585.1"/>
</dbReference>
<dbReference type="GeneTree" id="ENSGT01110000269142"/>
<name>A0A803XP89_MELGA</name>
<evidence type="ECO:0000313" key="1">
    <source>
        <dbReference type="Ensembl" id="ENSMGAP00000021335.1"/>
    </source>
</evidence>